<reference evidence="1" key="1">
    <citation type="submission" date="2023-04" db="EMBL/GenBank/DDBJ databases">
        <title>A chromosome-level genome assembly of the parasitoid wasp Eretmocerus hayati.</title>
        <authorList>
            <person name="Zhong Y."/>
            <person name="Liu S."/>
            <person name="Liu Y."/>
        </authorList>
    </citation>
    <scope>NUCLEOTIDE SEQUENCE</scope>
    <source>
        <strain evidence="1">ZJU_SS_LIU_2023</strain>
    </source>
</reference>
<gene>
    <name evidence="1" type="ORF">QAD02_004281</name>
</gene>
<dbReference type="EMBL" id="CM056743">
    <property type="protein sequence ID" value="KAJ8673020.1"/>
    <property type="molecule type" value="Genomic_DNA"/>
</dbReference>
<keyword evidence="2" id="KW-1185">Reference proteome</keyword>
<dbReference type="Proteomes" id="UP001239111">
    <property type="component" value="Chromosome 3"/>
</dbReference>
<sequence>MSVSLLIEQPSDKSLVTDNMDQENEDPGVIGNEQEQLQIHHVAAVPMQELEGEIENLNNECVENQNNDEVQIIFEGPQQPRVAVVPPLGHQPEGPAPPAPAGLPVRDASEELRALERRVGVPYEDEGYASGGEDIDREPLDDRLREMESQILERPLVNLDFEMMEILHRQEAQRNGEPIPI</sequence>
<organism evidence="1 2">
    <name type="scientific">Eretmocerus hayati</name>
    <dbReference type="NCBI Taxonomy" id="131215"/>
    <lineage>
        <taxon>Eukaryota</taxon>
        <taxon>Metazoa</taxon>
        <taxon>Ecdysozoa</taxon>
        <taxon>Arthropoda</taxon>
        <taxon>Hexapoda</taxon>
        <taxon>Insecta</taxon>
        <taxon>Pterygota</taxon>
        <taxon>Neoptera</taxon>
        <taxon>Endopterygota</taxon>
        <taxon>Hymenoptera</taxon>
        <taxon>Apocrita</taxon>
        <taxon>Proctotrupomorpha</taxon>
        <taxon>Chalcidoidea</taxon>
        <taxon>Aphelinidae</taxon>
        <taxon>Aphelininae</taxon>
        <taxon>Eretmocerus</taxon>
    </lineage>
</organism>
<name>A0ACC2NTY5_9HYME</name>
<proteinExistence type="predicted"/>
<evidence type="ECO:0000313" key="1">
    <source>
        <dbReference type="EMBL" id="KAJ8673020.1"/>
    </source>
</evidence>
<comment type="caution">
    <text evidence="1">The sequence shown here is derived from an EMBL/GenBank/DDBJ whole genome shotgun (WGS) entry which is preliminary data.</text>
</comment>
<accession>A0ACC2NTY5</accession>
<evidence type="ECO:0000313" key="2">
    <source>
        <dbReference type="Proteomes" id="UP001239111"/>
    </source>
</evidence>
<protein>
    <submittedName>
        <fullName evidence="1">Uncharacterized protein</fullName>
    </submittedName>
</protein>